<name>A0A8G1EHB6_9EURY</name>
<evidence type="ECO:0000256" key="4">
    <source>
        <dbReference type="ARBA" id="ARBA00022763"/>
    </source>
</evidence>
<comment type="catalytic activity">
    <reaction evidence="1">
        <text>a 4-O-methyl-thymidine in DNA + L-cysteinyl-[protein] = a thymidine in DNA + S-methyl-L-cysteinyl-[protein]</text>
        <dbReference type="Rhea" id="RHEA:53428"/>
        <dbReference type="Rhea" id="RHEA-COMP:10131"/>
        <dbReference type="Rhea" id="RHEA-COMP:10132"/>
        <dbReference type="Rhea" id="RHEA-COMP:13555"/>
        <dbReference type="Rhea" id="RHEA-COMP:13556"/>
        <dbReference type="ChEBI" id="CHEBI:29950"/>
        <dbReference type="ChEBI" id="CHEBI:82612"/>
        <dbReference type="ChEBI" id="CHEBI:137386"/>
        <dbReference type="ChEBI" id="CHEBI:137387"/>
        <dbReference type="EC" id="2.1.1.63"/>
    </reaction>
</comment>
<evidence type="ECO:0000256" key="5">
    <source>
        <dbReference type="ARBA" id="ARBA00023204"/>
    </source>
</evidence>
<dbReference type="Proteomes" id="UP000826709">
    <property type="component" value="Chromosome"/>
</dbReference>
<feature type="domain" description="Methylated-DNA-[protein]-cysteine S-methyltransferase DNA binding" evidence="7">
    <location>
        <begin position="65"/>
        <end position="139"/>
    </location>
</feature>
<dbReference type="Gene3D" id="1.10.10.10">
    <property type="entry name" value="Winged helix-like DNA-binding domain superfamily/Winged helix DNA-binding domain"/>
    <property type="match status" value="1"/>
</dbReference>
<gene>
    <name evidence="8" type="ORF">E2N92_11700</name>
</gene>
<dbReference type="KEGG" id="mfk:E2N92_11700"/>
<dbReference type="Pfam" id="PF01035">
    <property type="entry name" value="DNA_binding_1"/>
    <property type="match status" value="1"/>
</dbReference>
<dbReference type="PANTHER" id="PTHR10815">
    <property type="entry name" value="METHYLATED-DNA--PROTEIN-CYSTEINE METHYLTRANSFERASE"/>
    <property type="match status" value="1"/>
</dbReference>
<dbReference type="PROSITE" id="PS00374">
    <property type="entry name" value="MGMT"/>
    <property type="match status" value="1"/>
</dbReference>
<dbReference type="NCBIfam" id="TIGR00589">
    <property type="entry name" value="ogt"/>
    <property type="match status" value="1"/>
</dbReference>
<dbReference type="InterPro" id="IPR036217">
    <property type="entry name" value="MethylDNA_cys_MeTrfase_DNAb"/>
</dbReference>
<dbReference type="AlphaFoldDB" id="A0A8G1EHB6"/>
<dbReference type="SUPFAM" id="SSF46767">
    <property type="entry name" value="Methylated DNA-protein cysteine methyltransferase, C-terminal domain"/>
    <property type="match status" value="1"/>
</dbReference>
<evidence type="ECO:0000313" key="8">
    <source>
        <dbReference type="EMBL" id="QYZ80041.1"/>
    </source>
</evidence>
<keyword evidence="9" id="KW-1185">Reference proteome</keyword>
<dbReference type="GO" id="GO:0003908">
    <property type="term" value="F:methylated-DNA-[protein]-cysteine S-methyltransferase activity"/>
    <property type="evidence" value="ECO:0007669"/>
    <property type="project" value="UniProtKB-EC"/>
</dbReference>
<dbReference type="OrthoDB" id="372118at2157"/>
<organism evidence="8 9">
    <name type="scientific">Methanofollis formosanus</name>
    <dbReference type="NCBI Taxonomy" id="299308"/>
    <lineage>
        <taxon>Archaea</taxon>
        <taxon>Methanobacteriati</taxon>
        <taxon>Methanobacteriota</taxon>
        <taxon>Stenosarchaea group</taxon>
        <taxon>Methanomicrobia</taxon>
        <taxon>Methanomicrobiales</taxon>
        <taxon>Methanomicrobiaceae</taxon>
        <taxon>Methanofollis</taxon>
    </lineage>
</organism>
<reference evidence="8" key="1">
    <citation type="journal article" date="2005" name="Int. J. Syst. Evol. Microbiol.">
        <title>Methanofollis formosanus sp. nov., isolated from a fish pond.</title>
        <authorList>
            <person name="Wu S.Y."/>
            <person name="Chen S.C."/>
            <person name="Lai M.C."/>
        </authorList>
    </citation>
    <scope>NUCLEOTIDE SEQUENCE</scope>
    <source>
        <strain evidence="8">ML15</strain>
    </source>
</reference>
<protein>
    <submittedName>
        <fullName evidence="8">MGMT family protein</fullName>
    </submittedName>
</protein>
<sequence>MREGSCPFGLWHVHVAWEDDLVSRVRFLRYPAAGGAPEQFTRYLAGDPNGLAGLRSVATEGESVFARIYRAVQAVPYGETTTYGEVAGRVGTVPRVVGTAMRLNPTPLLVPCHRVVAKDGPGGFSPALELKQALLSLERGKRTY</sequence>
<evidence type="ECO:0000256" key="6">
    <source>
        <dbReference type="ARBA" id="ARBA00049348"/>
    </source>
</evidence>
<dbReference type="EMBL" id="CP037968">
    <property type="protein sequence ID" value="QYZ80041.1"/>
    <property type="molecule type" value="Genomic_DNA"/>
</dbReference>
<comment type="catalytic activity">
    <reaction evidence="6">
        <text>a 6-O-methyl-2'-deoxyguanosine in DNA + L-cysteinyl-[protein] = S-methyl-L-cysteinyl-[protein] + a 2'-deoxyguanosine in DNA</text>
        <dbReference type="Rhea" id="RHEA:24000"/>
        <dbReference type="Rhea" id="RHEA-COMP:10131"/>
        <dbReference type="Rhea" id="RHEA-COMP:10132"/>
        <dbReference type="Rhea" id="RHEA-COMP:11367"/>
        <dbReference type="Rhea" id="RHEA-COMP:11368"/>
        <dbReference type="ChEBI" id="CHEBI:29950"/>
        <dbReference type="ChEBI" id="CHEBI:82612"/>
        <dbReference type="ChEBI" id="CHEBI:85445"/>
        <dbReference type="ChEBI" id="CHEBI:85448"/>
        <dbReference type="EC" id="2.1.1.63"/>
    </reaction>
</comment>
<evidence type="ECO:0000313" key="9">
    <source>
        <dbReference type="Proteomes" id="UP000826709"/>
    </source>
</evidence>
<dbReference type="GO" id="GO:0032259">
    <property type="term" value="P:methylation"/>
    <property type="evidence" value="ECO:0007669"/>
    <property type="project" value="UniProtKB-KW"/>
</dbReference>
<keyword evidence="3" id="KW-0808">Transferase</keyword>
<dbReference type="InterPro" id="IPR014048">
    <property type="entry name" value="MethylDNA_cys_MeTrfase_DNA-bd"/>
</dbReference>
<accession>A0A8G1EHB6</accession>
<dbReference type="InterPro" id="IPR036388">
    <property type="entry name" value="WH-like_DNA-bd_sf"/>
</dbReference>
<evidence type="ECO:0000256" key="1">
    <source>
        <dbReference type="ARBA" id="ARBA00001286"/>
    </source>
</evidence>
<evidence type="ECO:0000259" key="7">
    <source>
        <dbReference type="Pfam" id="PF01035"/>
    </source>
</evidence>
<keyword evidence="2" id="KW-0489">Methyltransferase</keyword>
<dbReference type="CDD" id="cd06445">
    <property type="entry name" value="ATase"/>
    <property type="match status" value="1"/>
</dbReference>
<dbReference type="RefSeq" id="WP_220681350.1">
    <property type="nucleotide sequence ID" value="NZ_CP037968.1"/>
</dbReference>
<keyword evidence="5" id="KW-0234">DNA repair</keyword>
<reference evidence="8" key="2">
    <citation type="submission" date="2019-03" db="EMBL/GenBank/DDBJ databases">
        <authorList>
            <person name="Chen S.-C."/>
            <person name="Wu S.-Y."/>
            <person name="Lai M.-C."/>
        </authorList>
    </citation>
    <scope>NUCLEOTIDE SEQUENCE</scope>
    <source>
        <strain evidence="8">ML15</strain>
    </source>
</reference>
<dbReference type="PANTHER" id="PTHR10815:SF13">
    <property type="entry name" value="METHYLATED-DNA--PROTEIN-CYSTEINE METHYLTRANSFERASE"/>
    <property type="match status" value="1"/>
</dbReference>
<dbReference type="GO" id="GO:0006281">
    <property type="term" value="P:DNA repair"/>
    <property type="evidence" value="ECO:0007669"/>
    <property type="project" value="UniProtKB-KW"/>
</dbReference>
<keyword evidence="4" id="KW-0227">DNA damage</keyword>
<evidence type="ECO:0000256" key="2">
    <source>
        <dbReference type="ARBA" id="ARBA00022603"/>
    </source>
</evidence>
<evidence type="ECO:0000256" key="3">
    <source>
        <dbReference type="ARBA" id="ARBA00022679"/>
    </source>
</evidence>
<proteinExistence type="predicted"/>
<dbReference type="InterPro" id="IPR001497">
    <property type="entry name" value="MethylDNA_cys_MeTrfase_AS"/>
</dbReference>